<gene>
    <name evidence="2" type="ORF">LQG66_16865</name>
</gene>
<dbReference type="Pfam" id="PF13545">
    <property type="entry name" value="HTH_Crp_2"/>
    <property type="match status" value="1"/>
</dbReference>
<evidence type="ECO:0000313" key="2">
    <source>
        <dbReference type="EMBL" id="UFZ07867.1"/>
    </source>
</evidence>
<dbReference type="Gene3D" id="1.10.10.10">
    <property type="entry name" value="Winged helix-like DNA-binding domain superfamily/Winged helix DNA-binding domain"/>
    <property type="match status" value="1"/>
</dbReference>
<dbReference type="InterPro" id="IPR036388">
    <property type="entry name" value="WH-like_DNA-bd_sf"/>
</dbReference>
<feature type="domain" description="HTH crp-type" evidence="1">
    <location>
        <begin position="50"/>
        <end position="116"/>
    </location>
</feature>
<organism evidence="2 3">
    <name type="scientific">Bradyrhizobium ontarionense</name>
    <dbReference type="NCBI Taxonomy" id="2898149"/>
    <lineage>
        <taxon>Bacteria</taxon>
        <taxon>Pseudomonadati</taxon>
        <taxon>Pseudomonadota</taxon>
        <taxon>Alphaproteobacteria</taxon>
        <taxon>Hyphomicrobiales</taxon>
        <taxon>Nitrobacteraceae</taxon>
        <taxon>Bradyrhizobium</taxon>
    </lineage>
</organism>
<dbReference type="SMART" id="SM00419">
    <property type="entry name" value="HTH_CRP"/>
    <property type="match status" value="1"/>
</dbReference>
<dbReference type="SUPFAM" id="SSF46785">
    <property type="entry name" value="Winged helix' DNA-binding domain"/>
    <property type="match status" value="1"/>
</dbReference>
<name>A0ABY3RM44_9BRAD</name>
<dbReference type="InterPro" id="IPR036390">
    <property type="entry name" value="WH_DNA-bd_sf"/>
</dbReference>
<accession>A0ABY3RM44</accession>
<dbReference type="Proteomes" id="UP001431010">
    <property type="component" value="Chromosome"/>
</dbReference>
<reference evidence="2" key="1">
    <citation type="journal article" date="2024" name="Antonie Van Leeuwenhoek">
        <title>Bradyrhizobium ontarionense sp. nov., a novel bacterial symbiont isolated from Aeschynomene indica (Indian jointvetch), harbours photosynthesis, nitrogen fixation and nitrous oxide (N2O) reductase genes.</title>
        <authorList>
            <person name="Bromfield E.S.P."/>
            <person name="Cloutier S."/>
        </authorList>
    </citation>
    <scope>NUCLEOTIDE SEQUENCE</scope>
    <source>
        <strain evidence="2">A19</strain>
    </source>
</reference>
<sequence length="129" mass="14536">MTPTERHAKLTIHDLRRLRQAELIELEAKLEDAKTKRSTGTIVRRADGFAGAQRRLAERHGRRTKKGLVIDLRLSQEHLAVMIGVGRQTINRLLKSLEQDGMATTKYTSVTIHDLEAIERLSLSEAVDG</sequence>
<evidence type="ECO:0000313" key="3">
    <source>
        <dbReference type="Proteomes" id="UP001431010"/>
    </source>
</evidence>
<keyword evidence="3" id="KW-1185">Reference proteome</keyword>
<dbReference type="InterPro" id="IPR012318">
    <property type="entry name" value="HTH_CRP"/>
</dbReference>
<evidence type="ECO:0000259" key="1">
    <source>
        <dbReference type="PROSITE" id="PS51063"/>
    </source>
</evidence>
<dbReference type="EMBL" id="CP088156">
    <property type="protein sequence ID" value="UFZ07867.1"/>
    <property type="molecule type" value="Genomic_DNA"/>
</dbReference>
<dbReference type="RefSeq" id="WP_231327316.1">
    <property type="nucleotide sequence ID" value="NZ_CP088156.1"/>
</dbReference>
<proteinExistence type="predicted"/>
<dbReference type="PROSITE" id="PS51063">
    <property type="entry name" value="HTH_CRP_2"/>
    <property type="match status" value="1"/>
</dbReference>
<protein>
    <submittedName>
        <fullName evidence="2">Helix-turn-helix domain-containing protein</fullName>
    </submittedName>
</protein>